<dbReference type="InterPro" id="IPR019826">
    <property type="entry name" value="Carboxylesterase_B_AS"/>
</dbReference>
<reference evidence="6" key="1">
    <citation type="submission" date="2020-11" db="EMBL/GenBank/DDBJ databases">
        <authorList>
            <consortium name="DOE Joint Genome Institute"/>
            <person name="Ahrendt S."/>
            <person name="Riley R."/>
            <person name="Andreopoulos W."/>
            <person name="Labutti K."/>
            <person name="Pangilinan J."/>
            <person name="Ruiz-Duenas F.J."/>
            <person name="Barrasa J.M."/>
            <person name="Sanchez-Garcia M."/>
            <person name="Camarero S."/>
            <person name="Miyauchi S."/>
            <person name="Serrano A."/>
            <person name="Linde D."/>
            <person name="Babiker R."/>
            <person name="Drula E."/>
            <person name="Ayuso-Fernandez I."/>
            <person name="Pacheco R."/>
            <person name="Padilla G."/>
            <person name="Ferreira P."/>
            <person name="Barriuso J."/>
            <person name="Kellner H."/>
            <person name="Castanera R."/>
            <person name="Alfaro M."/>
            <person name="Ramirez L."/>
            <person name="Pisabarro A.G."/>
            <person name="Kuo A."/>
            <person name="Tritt A."/>
            <person name="Lipzen A."/>
            <person name="He G."/>
            <person name="Yan M."/>
            <person name="Ng V."/>
            <person name="Cullen D."/>
            <person name="Martin F."/>
            <person name="Rosso M.-N."/>
            <person name="Henrissat B."/>
            <person name="Hibbett D."/>
            <person name="Martinez A.T."/>
            <person name="Grigoriev I.V."/>
        </authorList>
    </citation>
    <scope>NUCLEOTIDE SEQUENCE</scope>
    <source>
        <strain evidence="6">MF-IS2</strain>
    </source>
</reference>
<dbReference type="OrthoDB" id="3200163at2759"/>
<protein>
    <recommendedName>
        <fullName evidence="3">Carboxylic ester hydrolase</fullName>
        <ecNumber evidence="3">3.1.1.-</ecNumber>
    </recommendedName>
</protein>
<comment type="similarity">
    <text evidence="1 3">Belongs to the type-B carboxylesterase/lipase family.</text>
</comment>
<dbReference type="InterPro" id="IPR029058">
    <property type="entry name" value="AB_hydrolase_fold"/>
</dbReference>
<dbReference type="AlphaFoldDB" id="A0A9P5X344"/>
<dbReference type="PANTHER" id="PTHR43142">
    <property type="entry name" value="CARBOXYLIC ESTER HYDROLASE"/>
    <property type="match status" value="1"/>
</dbReference>
<dbReference type="PROSITE" id="PS00122">
    <property type="entry name" value="CARBOXYLESTERASE_B_1"/>
    <property type="match status" value="1"/>
</dbReference>
<accession>A0A9P5X344</accession>
<comment type="caution">
    <text evidence="6">The sequence shown here is derived from an EMBL/GenBank/DDBJ whole genome shotgun (WGS) entry which is preliminary data.</text>
</comment>
<dbReference type="InterPro" id="IPR002018">
    <property type="entry name" value="CarbesteraseB"/>
</dbReference>
<gene>
    <name evidence="6" type="ORF">P691DRAFT_808838</name>
</gene>
<evidence type="ECO:0000256" key="1">
    <source>
        <dbReference type="ARBA" id="ARBA00005964"/>
    </source>
</evidence>
<keyword evidence="7" id="KW-1185">Reference proteome</keyword>
<evidence type="ECO:0000313" key="6">
    <source>
        <dbReference type="EMBL" id="KAF9443507.1"/>
    </source>
</evidence>
<dbReference type="PANTHER" id="PTHR43142:SF5">
    <property type="entry name" value="CARBOXYLIC ESTER HYDROLASE"/>
    <property type="match status" value="1"/>
</dbReference>
<evidence type="ECO:0000256" key="3">
    <source>
        <dbReference type="RuleBase" id="RU361235"/>
    </source>
</evidence>
<dbReference type="GO" id="GO:0016787">
    <property type="term" value="F:hydrolase activity"/>
    <property type="evidence" value="ECO:0007669"/>
    <property type="project" value="UniProtKB-KW"/>
</dbReference>
<dbReference type="SUPFAM" id="SSF53474">
    <property type="entry name" value="alpha/beta-Hydrolases"/>
    <property type="match status" value="1"/>
</dbReference>
<feature type="domain" description="Carboxylesterase type B" evidence="5">
    <location>
        <begin position="33"/>
        <end position="263"/>
    </location>
</feature>
<evidence type="ECO:0000256" key="4">
    <source>
        <dbReference type="SAM" id="MobiDB-lite"/>
    </source>
</evidence>
<feature type="region of interest" description="Disordered" evidence="4">
    <location>
        <begin position="341"/>
        <end position="365"/>
    </location>
</feature>
<proteinExistence type="inferred from homology"/>
<dbReference type="Proteomes" id="UP000807342">
    <property type="component" value="Unassembled WGS sequence"/>
</dbReference>
<sequence length="621" mass="70338">MPIVQDHHQSHPYPKLHHVVLDTTFCGINHSASTPDAPIHQYLGIKYASIPARFRQSKLFSSYPTITDTSEYGPICPQSQEHKTTEEILFGVNPSDIPHQDLKHDEFECLNLNITCPAGLGIHSRLPVMVWIHGGGDRGSGSSWIYDGGAMVRKSIEIGKPMILVTLNFRIGLLGFACSPAIREDNIATGEDGTGNYGLRDQRKALEWLHYYIQEFGGDPRNITLFGESSGAMDIVCHLLSAANETRPLFSRAIIQSAIFEPYLPNVANAGWHLSRIMSALHLSTVDHLRTVDVNTLASMHSMHRAIDDGVFFRKGWKDYFVHEDRHHGEKETPLLKTTLSPRHKSRSRSRLRDLCSPSRPSVASTPKLQHLHNLQPIIIGDCCSDSLLWSSPISTWNAPAVVRRLKAVTQSLTKANNLLRAFEINNDTPDHEIVDRILELVNDARVAWPTEVIAENARRERGGRNVWRYVFDQEGPSRGVPHHAADLIYLFDNVPLPELKSPPPSEEFYCDGPFDDVDDDEIEIERRSFGSEDEWETYIVDQFSYARVRDAIQERWISFAHGESPWHEDRVFVFGPEGETGERSRSIFEGRRRRQLWKDIFEPLGMQLVQKVGAELSRGP</sequence>
<evidence type="ECO:0000259" key="5">
    <source>
        <dbReference type="Pfam" id="PF00135"/>
    </source>
</evidence>
<dbReference type="Gene3D" id="3.40.50.1820">
    <property type="entry name" value="alpha/beta hydrolase"/>
    <property type="match status" value="1"/>
</dbReference>
<evidence type="ECO:0000313" key="7">
    <source>
        <dbReference type="Proteomes" id="UP000807342"/>
    </source>
</evidence>
<evidence type="ECO:0000256" key="2">
    <source>
        <dbReference type="ARBA" id="ARBA00022801"/>
    </source>
</evidence>
<dbReference type="EC" id="3.1.1.-" evidence="3"/>
<dbReference type="Pfam" id="PF00135">
    <property type="entry name" value="COesterase"/>
    <property type="match status" value="1"/>
</dbReference>
<dbReference type="EMBL" id="MU151466">
    <property type="protein sequence ID" value="KAF9443507.1"/>
    <property type="molecule type" value="Genomic_DNA"/>
</dbReference>
<keyword evidence="2 3" id="KW-0378">Hydrolase</keyword>
<name>A0A9P5X344_9AGAR</name>
<organism evidence="6 7">
    <name type="scientific">Macrolepiota fuliginosa MF-IS2</name>
    <dbReference type="NCBI Taxonomy" id="1400762"/>
    <lineage>
        <taxon>Eukaryota</taxon>
        <taxon>Fungi</taxon>
        <taxon>Dikarya</taxon>
        <taxon>Basidiomycota</taxon>
        <taxon>Agaricomycotina</taxon>
        <taxon>Agaricomycetes</taxon>
        <taxon>Agaricomycetidae</taxon>
        <taxon>Agaricales</taxon>
        <taxon>Agaricineae</taxon>
        <taxon>Agaricaceae</taxon>
        <taxon>Macrolepiota</taxon>
    </lineage>
</organism>